<dbReference type="Proteomes" id="UP000219564">
    <property type="component" value="Unassembled WGS sequence"/>
</dbReference>
<reference evidence="1 2" key="1">
    <citation type="submission" date="2017-08" db="EMBL/GenBank/DDBJ databases">
        <authorList>
            <person name="Chaillou S."/>
        </authorList>
    </citation>
    <scope>NUCLEOTIDE SEQUENCE [LARGE SCALE GENOMIC DNA]</scope>
    <source>
        <strain evidence="1 2">MFPA15A1205</strain>
    </source>
</reference>
<protein>
    <submittedName>
        <fullName evidence="1">Uncharacterized protein</fullName>
    </submittedName>
</protein>
<evidence type="ECO:0000313" key="2">
    <source>
        <dbReference type="Proteomes" id="UP000219564"/>
    </source>
</evidence>
<proteinExistence type="predicted"/>
<name>A0AAX2H7I3_9PSED</name>
<evidence type="ECO:0000313" key="1">
    <source>
        <dbReference type="EMBL" id="SOB51727.1"/>
    </source>
</evidence>
<gene>
    <name evidence="1" type="ORF">PLUA15_200067</name>
</gene>
<accession>A0AAX2H7I3</accession>
<organism evidence="1 2">
    <name type="scientific">Pseudomonas lundensis</name>
    <dbReference type="NCBI Taxonomy" id="86185"/>
    <lineage>
        <taxon>Bacteria</taxon>
        <taxon>Pseudomonadati</taxon>
        <taxon>Pseudomonadota</taxon>
        <taxon>Gammaproteobacteria</taxon>
        <taxon>Pseudomonadales</taxon>
        <taxon>Pseudomonadaceae</taxon>
        <taxon>Pseudomonas</taxon>
    </lineage>
</organism>
<comment type="caution">
    <text evidence="1">The sequence shown here is derived from an EMBL/GenBank/DDBJ whole genome shotgun (WGS) entry which is preliminary data.</text>
</comment>
<sequence>MRHQPHEPGFYYSAGVFYKEGLHAKTPIGYGLVVIGVGFVRVSLRAPCPRYPTQGDEYVWLNTNGSGCDNGGRSRFFSRQPTPASSAGVSLAAALRAATRFVDRNRHRLQRRLNQAQRYAHVMEPALQFVFHRSPLG</sequence>
<dbReference type="AlphaFoldDB" id="A0AAX2H7I3"/>
<dbReference type="EMBL" id="OBKZ01000013">
    <property type="protein sequence ID" value="SOB51727.1"/>
    <property type="molecule type" value="Genomic_DNA"/>
</dbReference>